<proteinExistence type="predicted"/>
<evidence type="ECO:0008006" key="3">
    <source>
        <dbReference type="Google" id="ProtNLM"/>
    </source>
</evidence>
<reference evidence="1 2" key="1">
    <citation type="submission" date="2023-07" db="EMBL/GenBank/DDBJ databases">
        <authorList>
            <person name="Girao M."/>
            <person name="Carvalho M.F."/>
        </authorList>
    </citation>
    <scope>NUCLEOTIDE SEQUENCE [LARGE SCALE GENOMIC DNA]</scope>
    <source>
        <strain evidence="1 2">66/93</strain>
    </source>
</reference>
<comment type="caution">
    <text evidence="1">The sequence shown here is derived from an EMBL/GenBank/DDBJ whole genome shotgun (WGS) entry which is preliminary data.</text>
</comment>
<sequence length="184" mass="18737">MVFVVVAVALVGALGILNLLLAVGVVRRLREHTALLEGRPGAADDDLPASAAPVGTRVGAFRARSTLGSELVFEETAVPLLVAVLSPDCSPCRERLPLVLDHAALHPGERVLAVVIEEGGLEAGMVALLEPAVPVVVEPWDGGLPRLLDVRGTPCFVTVVGGVVTATSVFAPRPGGVALGPAAG</sequence>
<dbReference type="InterPro" id="IPR036249">
    <property type="entry name" value="Thioredoxin-like_sf"/>
</dbReference>
<dbReference type="Proteomes" id="UP001348641">
    <property type="component" value="Unassembled WGS sequence"/>
</dbReference>
<organism evidence="1 2">
    <name type="scientific">Nocardiopsis tropica</name>
    <dbReference type="NCBI Taxonomy" id="109330"/>
    <lineage>
        <taxon>Bacteria</taxon>
        <taxon>Bacillati</taxon>
        <taxon>Actinomycetota</taxon>
        <taxon>Actinomycetes</taxon>
        <taxon>Streptosporangiales</taxon>
        <taxon>Nocardiopsidaceae</taxon>
        <taxon>Nocardiopsis</taxon>
    </lineage>
</organism>
<dbReference type="RefSeq" id="WP_330156601.1">
    <property type="nucleotide sequence ID" value="NZ_BAAAJA010000010.1"/>
</dbReference>
<name>A0ABU7KJ41_9ACTN</name>
<dbReference type="EMBL" id="JAUUCC010000003">
    <property type="protein sequence ID" value="MEE2049314.1"/>
    <property type="molecule type" value="Genomic_DNA"/>
</dbReference>
<dbReference type="SUPFAM" id="SSF52833">
    <property type="entry name" value="Thioredoxin-like"/>
    <property type="match status" value="1"/>
</dbReference>
<gene>
    <name evidence="1" type="ORF">Q8A49_02275</name>
</gene>
<accession>A0ABU7KJ41</accession>
<evidence type="ECO:0000313" key="2">
    <source>
        <dbReference type="Proteomes" id="UP001348641"/>
    </source>
</evidence>
<evidence type="ECO:0000313" key="1">
    <source>
        <dbReference type="EMBL" id="MEE2049314.1"/>
    </source>
</evidence>
<protein>
    <recommendedName>
        <fullName evidence="3">Thioredoxin domain-containing protein</fullName>
    </recommendedName>
</protein>